<protein>
    <submittedName>
        <fullName evidence="1">Uncharacterized protein</fullName>
    </submittedName>
</protein>
<dbReference type="EMBL" id="GG663376">
    <property type="protein sequence ID" value="EEH03797.1"/>
    <property type="molecule type" value="Genomic_DNA"/>
</dbReference>
<dbReference type="Proteomes" id="UP000001631">
    <property type="component" value="Unassembled WGS sequence"/>
</dbReference>
<name>C0NYC9_AJECG</name>
<dbReference type="RefSeq" id="XP_045284278.1">
    <property type="nucleotide sequence ID" value="XM_045434972.1"/>
</dbReference>
<reference evidence="1" key="1">
    <citation type="submission" date="2009-02" db="EMBL/GenBank/DDBJ databases">
        <title>The Genome Sequence of Ajellomyces capsulatus strain G186AR.</title>
        <authorList>
            <consortium name="The Broad Institute Genome Sequencing Platform"/>
            <person name="Champion M."/>
            <person name="Cuomo C."/>
            <person name="Ma L.-J."/>
            <person name="Henn M.R."/>
            <person name="Sil A."/>
            <person name="Goldman B."/>
            <person name="Young S.K."/>
            <person name="Kodira C.D."/>
            <person name="Zeng Q."/>
            <person name="Koehrsen M."/>
            <person name="Alvarado L."/>
            <person name="Berlin A."/>
            <person name="Borenstein D."/>
            <person name="Chen Z."/>
            <person name="Engels R."/>
            <person name="Freedman E."/>
            <person name="Gellesch M."/>
            <person name="Goldberg J."/>
            <person name="Griggs A."/>
            <person name="Gujja S."/>
            <person name="Heiman D."/>
            <person name="Hepburn T."/>
            <person name="Howarth C."/>
            <person name="Jen D."/>
            <person name="Larson L."/>
            <person name="Lewis B."/>
            <person name="Mehta T."/>
            <person name="Park D."/>
            <person name="Pearson M."/>
            <person name="Roberts A."/>
            <person name="Saif S."/>
            <person name="Shea T."/>
            <person name="Shenoy N."/>
            <person name="Sisk P."/>
            <person name="Stolte C."/>
            <person name="Sykes S."/>
            <person name="Walk T."/>
            <person name="White J."/>
            <person name="Yandava C."/>
            <person name="Klein B."/>
            <person name="McEwen J.G."/>
            <person name="Puccia R."/>
            <person name="Goldman G.H."/>
            <person name="Felipe M.S."/>
            <person name="Nino-Vega G."/>
            <person name="San-Blas G."/>
            <person name="Taylor J."/>
            <person name="Mendoza L."/>
            <person name="Galagan J."/>
            <person name="Nusbaum C."/>
            <person name="Birren B."/>
        </authorList>
    </citation>
    <scope>NUCLEOTIDE SEQUENCE</scope>
    <source>
        <strain evidence="1">G186AR</strain>
    </source>
</reference>
<dbReference type="GeneID" id="69040939"/>
<evidence type="ECO:0000313" key="1">
    <source>
        <dbReference type="EMBL" id="EEH03797.1"/>
    </source>
</evidence>
<sequence>MANIHPEIDQAWFLRCYEESRTEYKQVHKSWEQVVEHGLSFGSVLSALDLEPEPSKYNFYIFSNSMKAAVQLLTDHSIYVMWKLYCFNESVASLVQLRKINGKRSLSEIFIRPPLKTSSENIDAGQMTPINALPEDDKVTVDLGTGKSEIFSKNYLLSWITAEIEAGKLIDDVVVTSITPRGRPVHTRLDHDVWTKSLLRGPWKNEFLPI</sequence>
<organism evidence="1 2">
    <name type="scientific">Ajellomyces capsulatus (strain G186AR / H82 / ATCC MYA-2454 / RMSCC 2432)</name>
    <name type="common">Darling's disease fungus</name>
    <name type="synonym">Histoplasma capsulatum</name>
    <dbReference type="NCBI Taxonomy" id="447093"/>
    <lineage>
        <taxon>Eukaryota</taxon>
        <taxon>Fungi</taxon>
        <taxon>Dikarya</taxon>
        <taxon>Ascomycota</taxon>
        <taxon>Pezizomycotina</taxon>
        <taxon>Eurotiomycetes</taxon>
        <taxon>Eurotiomycetidae</taxon>
        <taxon>Onygenales</taxon>
        <taxon>Ajellomycetaceae</taxon>
        <taxon>Histoplasma</taxon>
    </lineage>
</organism>
<dbReference type="AlphaFoldDB" id="C0NYC9"/>
<dbReference type="InParanoid" id="C0NYC9"/>
<keyword evidence="2" id="KW-1185">Reference proteome</keyword>
<gene>
    <name evidence="1" type="ORF">HCBG_07923</name>
</gene>
<proteinExistence type="predicted"/>
<dbReference type="HOGENOM" id="CLU_067892_0_0_1"/>
<evidence type="ECO:0000313" key="2">
    <source>
        <dbReference type="Proteomes" id="UP000001631"/>
    </source>
</evidence>
<accession>C0NYC9</accession>
<dbReference type="VEuPathDB" id="FungiDB:I7I50_04106"/>